<dbReference type="InterPro" id="IPR043161">
    <property type="entry name" value="DOCK_C_lobe_A"/>
</dbReference>
<evidence type="ECO:0000259" key="5">
    <source>
        <dbReference type="PROSITE" id="PS50003"/>
    </source>
</evidence>
<dbReference type="PANTHER" id="PTHR23317:SF26">
    <property type="entry name" value="ZIZIMIN, ISOFORM K"/>
    <property type="match status" value="1"/>
</dbReference>
<dbReference type="InterPro" id="IPR001849">
    <property type="entry name" value="PH_domain"/>
</dbReference>
<reference evidence="9" key="1">
    <citation type="submission" date="2016-04" db="UniProtKB">
        <authorList>
            <consortium name="WormBaseParasite"/>
        </authorList>
    </citation>
    <scope>IDENTIFICATION</scope>
</reference>
<feature type="domain" description="PH" evidence="5">
    <location>
        <begin position="195"/>
        <end position="300"/>
    </location>
</feature>
<dbReference type="SUPFAM" id="SSF48371">
    <property type="entry name" value="ARM repeat"/>
    <property type="match status" value="1"/>
</dbReference>
<dbReference type="InterPro" id="IPR046773">
    <property type="entry name" value="DOCKER_Lobe_C"/>
</dbReference>
<dbReference type="InterPro" id="IPR027357">
    <property type="entry name" value="DOCKER_dom"/>
</dbReference>
<dbReference type="Proteomes" id="UP000050640">
    <property type="component" value="Unplaced"/>
</dbReference>
<dbReference type="PROSITE" id="PS50003">
    <property type="entry name" value="PH_DOMAIN"/>
    <property type="match status" value="1"/>
</dbReference>
<feature type="compositionally biased region" description="Low complexity" evidence="4">
    <location>
        <begin position="14"/>
        <end position="24"/>
    </location>
</feature>
<comment type="similarity">
    <text evidence="3">Belongs to the DOCK family.</text>
</comment>
<dbReference type="Pfam" id="PF20422">
    <property type="entry name" value="DHR-2_Lobe_B"/>
    <property type="match status" value="1"/>
</dbReference>
<feature type="compositionally biased region" description="Polar residues" evidence="4">
    <location>
        <begin position="308"/>
        <end position="335"/>
    </location>
</feature>
<evidence type="ECO:0000313" key="8">
    <source>
        <dbReference type="Proteomes" id="UP000050640"/>
    </source>
</evidence>
<evidence type="ECO:0000256" key="1">
    <source>
        <dbReference type="ARBA" id="ARBA00022553"/>
    </source>
</evidence>
<protein>
    <submittedName>
        <fullName evidence="9">Dedicator of cytokinesis protein 9</fullName>
    </submittedName>
</protein>
<dbReference type="CDD" id="cd11684">
    <property type="entry name" value="DHR2_DOCK"/>
    <property type="match status" value="1"/>
</dbReference>
<dbReference type="PANTHER" id="PTHR23317">
    <property type="entry name" value="DEDICATOR OF CYTOKINESIS DOCK"/>
    <property type="match status" value="1"/>
</dbReference>
<dbReference type="InterPro" id="IPR035892">
    <property type="entry name" value="C2_domain_sf"/>
</dbReference>
<dbReference type="Gene3D" id="1.25.40.410">
    <property type="match status" value="1"/>
</dbReference>
<dbReference type="InterPro" id="IPR027007">
    <property type="entry name" value="C2_DOCK-type_domain"/>
</dbReference>
<name>A0A158Q7M2_9BILA</name>
<evidence type="ECO:0000313" key="9">
    <source>
        <dbReference type="WBParaSite" id="EEL_0000497101-mRNA-1"/>
    </source>
</evidence>
<sequence length="2168" mass="242877">MKSNTSRHDDRRSMVSVSSAGSSGLVETASQRSTSRQLRKFTAAVGKPGQAREAREAVRTAMSAMNPTRKRPLAEPLDYEKFMGENSQIIENLNQRELLLFPRDDFTEISVSPVERTVVPSLSVREITEAKWLLTREALAFYIASHRVIRFNYMQFGSDYHNSSDHDVDLQPLIYESDMVYDEQKEKLEGRYSSDIILEGFLFLVPETSLLDNFKSMKKRYCVLRKDEDGKVLLEMRKSQFATLTHSPMIIQQAALSTSKKGRSVLEVSGSGAERRSWVLAADSDSDLPRWLIEIDRALAGDCKDGMPSTSTSVGLATGTGTTRSNEEQASTASDDSSEPFGTCFWTERDAASKALHPPVVKRRSLFALYPDLDRLSMPKSEAGCLLANIIGNEITRPPEDKTVVRFTVEFLNLNIMLPVSNTSVQQIEPFFLRIFLYDCRAGHRLSEEFRIDPNNDELTAKLKFDGRDGAIKSLIDKSTLEEDGVNNLSQRILADKNVRKVIYSIAKPHRDIYLIVRVDRLLSVDTSAEMYMKTTNDLKGVAKLQKIIQQASSKATQDKMSFAWAARPVFQEMLGCGTKLPNEMQLYRCEGNRLSDGDLQKILVDFGRIEKSGRLTLLPTATISINIDFSSKVSHPMCINPSFMPVRPWNTTSDSLVSACFEAQSFNDFVSEPHTSLFNLLYVYPLALKYDGQKTFNKARNIVCTVRFISAAKEEDMSKVIYNRFASPTPFVHSMRCSVQYHEQNPVFSDEIKIQLPVSLDVGDHLLFSFSHVSVAGTASNKSQNENSDSPIGYAWLPLLKKDRLIIERDDQEFALSVATDLPSDIRWVDSGKQLFRIRLRLVSSAFTTETRLQAFFQSCQRLQRAGVTGDASSKTKWSNTPGTISPGSNTPSSPPLLTVTRSCSPSIESCGISEEKFLHYIVRKIKELLEVEIDRIIPFLPVTLNRLFTLLPLSSTEEMALSTLSTLIGITDKIAAASQNHLLRTFVIYFFQPITVKSKSNPADETVHSTLCKHIASHISYIQTDNDSLASTFRQLWFLLVVVVKSMALWLLDVGLYKAPRENRFSRELLLRIEELINKIVSLIIAKHRDIPQECRLANSAIAYFLRYCLSFMNRGSVFSWIHRTVESMDESCSRIMLDYKLEFLYIISSHEHWIPLCLPLMCDVSGNIFRKNTTPNTDNLYSRCSDEFTLSVSYCKHHFPVGLLYQELDASLREPRDYRRRVVALLRNLFAKHANDKRYTNTSAQSCIATLYSPLISLVLDNVAEFESAAKTDPQSLSPTGSAIGRSLPSQGLLSRMGCSLKSGSSHQSYAEKASPHSSVPCIAGLMEKLDRSESRDLMLCTLYLLHFLPRKILAAMISRYESNGSLNSFISLLRIALDFFRYYGRNHTMQQTSNKIRGTRKTLVILPRSSSSAGTLGTNSATVDSRTSVSSGFGSLGTDLSLAKPCIETDIEDAAPYSVLQESNLTQEIALIVLETVEVLAQHVSSIIKNSANPEGSKSFHQLLRLLLSLLDDYWPEAVRHHTLAALAVFVGLFRIQLFQSGPLDSLAQLIESLLLQMNSRLPKIQSAAAALLHLILRNGYDYTSKTVRLPMANLNVTKSPKIFDVQRLGRPGSQTGVALAKLLGRKVPLTSRSRFEHGLKILEILIKPISGTRSTYFERGVEELIQQLRGVLSATGALAKAIDDPIRLADLHVQLADSYRGSAALRSAWFETLAETHIRERWFSEAAVCEAHVIAIIGRELAINGYVKIDWDLLACINDTIAKEEIVNDTDSEIIQQAGFSLDIFTAKIEKLVHTLILAERYEAVGPVCRLAIPVYEQQKNYRALVSIYAELQQAYTLADQMKVNGKRHLGTYFKVLFYGSKHFGEQHGAEWVYREVGHTSLAEACEHMTDACRCALGHDRVQIITGREIDETKLEESIAYVQMMHVEPCMNGYDISSYEAHTNIRDFFYEVSVIDEKIAADAPQVARQALKRIFITVEDSFPNTRRRSRVVNQSETFLSPLELACDKLIFKSKQLRRTLDAASATGEPTKRLDVKGLQLLLQGAVQPTVNVGPLAYAEAFTTPEQKILYGPSGTKKLADAFRCLVSVCAEALEANEVAIGEDQVEYHNMLKNAFAAMMERLNGYFGDIISLDGDKTDKTPTPDEISFRNSMHILDSIGGINS</sequence>
<organism evidence="8 9">
    <name type="scientific">Elaeophora elaphi</name>
    <dbReference type="NCBI Taxonomy" id="1147741"/>
    <lineage>
        <taxon>Eukaryota</taxon>
        <taxon>Metazoa</taxon>
        <taxon>Ecdysozoa</taxon>
        <taxon>Nematoda</taxon>
        <taxon>Chromadorea</taxon>
        <taxon>Rhabditida</taxon>
        <taxon>Spirurina</taxon>
        <taxon>Spiruromorpha</taxon>
        <taxon>Filarioidea</taxon>
        <taxon>Onchocercidae</taxon>
        <taxon>Elaeophora</taxon>
    </lineage>
</organism>
<keyword evidence="2" id="KW-0344">Guanine-nucleotide releasing factor</keyword>
<feature type="region of interest" description="Disordered" evidence="4">
    <location>
        <begin position="304"/>
        <end position="339"/>
    </location>
</feature>
<dbReference type="STRING" id="1147741.A0A158Q7M2"/>
<dbReference type="Pfam" id="PF06920">
    <property type="entry name" value="DHR-2_Lobe_A"/>
    <property type="match status" value="1"/>
</dbReference>
<dbReference type="GO" id="GO:0007264">
    <property type="term" value="P:small GTPase-mediated signal transduction"/>
    <property type="evidence" value="ECO:0007669"/>
    <property type="project" value="InterPro"/>
</dbReference>
<feature type="compositionally biased region" description="Basic and acidic residues" evidence="4">
    <location>
        <begin position="1"/>
        <end position="13"/>
    </location>
</feature>
<keyword evidence="1" id="KW-0597">Phosphoprotein</keyword>
<dbReference type="PROSITE" id="PS51650">
    <property type="entry name" value="C2_DOCK"/>
    <property type="match status" value="1"/>
</dbReference>
<proteinExistence type="inferred from homology"/>
<evidence type="ECO:0000259" key="7">
    <source>
        <dbReference type="PROSITE" id="PS51651"/>
    </source>
</evidence>
<feature type="region of interest" description="Disordered" evidence="4">
    <location>
        <begin position="872"/>
        <end position="896"/>
    </location>
</feature>
<dbReference type="InterPro" id="IPR046770">
    <property type="entry name" value="DOCKER_Lobe_B"/>
</dbReference>
<dbReference type="Gene3D" id="2.60.40.150">
    <property type="entry name" value="C2 domain"/>
    <property type="match status" value="1"/>
</dbReference>
<dbReference type="InterPro" id="IPR016024">
    <property type="entry name" value="ARM-type_fold"/>
</dbReference>
<accession>A0A158Q7M2</accession>
<dbReference type="Gene3D" id="1.20.58.740">
    <property type="match status" value="1"/>
</dbReference>
<dbReference type="Pfam" id="PF20421">
    <property type="entry name" value="DHR-2_Lobe_C"/>
    <property type="match status" value="1"/>
</dbReference>
<evidence type="ECO:0000256" key="2">
    <source>
        <dbReference type="ARBA" id="ARBA00022658"/>
    </source>
</evidence>
<evidence type="ECO:0000259" key="6">
    <source>
        <dbReference type="PROSITE" id="PS51650"/>
    </source>
</evidence>
<dbReference type="InterPro" id="IPR021816">
    <property type="entry name" value="DOCK_C/D_N"/>
</dbReference>
<dbReference type="InterPro" id="IPR046769">
    <property type="entry name" value="DOCKER_Lobe_A"/>
</dbReference>
<dbReference type="PROSITE" id="PS51651">
    <property type="entry name" value="DOCKER"/>
    <property type="match status" value="1"/>
</dbReference>
<keyword evidence="8" id="KW-1185">Reference proteome</keyword>
<dbReference type="SUPFAM" id="SSF50729">
    <property type="entry name" value="PH domain-like"/>
    <property type="match status" value="1"/>
</dbReference>
<evidence type="ECO:0000256" key="4">
    <source>
        <dbReference type="SAM" id="MobiDB-lite"/>
    </source>
</evidence>
<feature type="compositionally biased region" description="Polar residues" evidence="4">
    <location>
        <begin position="872"/>
        <end position="893"/>
    </location>
</feature>
<evidence type="ECO:0000256" key="3">
    <source>
        <dbReference type="PROSITE-ProRule" id="PRU00983"/>
    </source>
</evidence>
<dbReference type="InterPro" id="IPR026791">
    <property type="entry name" value="DOCK"/>
</dbReference>
<dbReference type="Gene3D" id="2.30.29.30">
    <property type="entry name" value="Pleckstrin-homology domain (PH domain)/Phosphotyrosine-binding domain (PTB)"/>
    <property type="match status" value="1"/>
</dbReference>
<dbReference type="SMART" id="SM00233">
    <property type="entry name" value="PH"/>
    <property type="match status" value="1"/>
</dbReference>
<feature type="domain" description="C2 DOCK-type" evidence="6">
    <location>
        <begin position="679"/>
        <end position="844"/>
    </location>
</feature>
<feature type="region of interest" description="Disordered" evidence="4">
    <location>
        <begin position="1"/>
        <end position="38"/>
    </location>
</feature>
<dbReference type="InterPro" id="IPR043162">
    <property type="entry name" value="DOCK_C_lobe_C"/>
</dbReference>
<dbReference type="Pfam" id="PF11878">
    <property type="entry name" value="DOCK_C-D_N"/>
    <property type="match status" value="1"/>
</dbReference>
<dbReference type="Pfam" id="PF14429">
    <property type="entry name" value="DOCK-C2"/>
    <property type="match status" value="1"/>
</dbReference>
<dbReference type="GO" id="GO:0005085">
    <property type="term" value="F:guanyl-nucleotide exchange factor activity"/>
    <property type="evidence" value="ECO:0007669"/>
    <property type="project" value="UniProtKB-KW"/>
</dbReference>
<dbReference type="WBParaSite" id="EEL_0000497101-mRNA-1">
    <property type="protein sequence ID" value="EEL_0000497101-mRNA-1"/>
    <property type="gene ID" value="EEL_0000497101"/>
</dbReference>
<feature type="domain" description="DOCKER" evidence="7">
    <location>
        <begin position="1702"/>
        <end position="2136"/>
    </location>
</feature>
<dbReference type="InterPro" id="IPR011993">
    <property type="entry name" value="PH-like_dom_sf"/>
</dbReference>